<evidence type="ECO:0000313" key="3">
    <source>
        <dbReference type="EMBL" id="SDM34785.1"/>
    </source>
</evidence>
<dbReference type="AlphaFoldDB" id="A0A1G9SJ39"/>
<keyword evidence="1" id="KW-0732">Signal</keyword>
<dbReference type="SUPFAM" id="SSF51338">
    <property type="entry name" value="Composite domain of metallo-dependent hydrolases"/>
    <property type="match status" value="1"/>
</dbReference>
<organism evidence="3 4">
    <name type="scientific">Daejeonella rubra</name>
    <dbReference type="NCBI Taxonomy" id="990371"/>
    <lineage>
        <taxon>Bacteria</taxon>
        <taxon>Pseudomonadati</taxon>
        <taxon>Bacteroidota</taxon>
        <taxon>Sphingobacteriia</taxon>
        <taxon>Sphingobacteriales</taxon>
        <taxon>Sphingobacteriaceae</taxon>
        <taxon>Daejeonella</taxon>
    </lineage>
</organism>
<evidence type="ECO:0000313" key="4">
    <source>
        <dbReference type="Proteomes" id="UP000199226"/>
    </source>
</evidence>
<dbReference type="Proteomes" id="UP000199226">
    <property type="component" value="Unassembled WGS sequence"/>
</dbReference>
<sequence length="416" mass="45357">MRKISILFLSLLFLLFAEVKAQGTAPMYNTIIKGGRVIDAKNNINDILDVAIKNGKIAKVGKNIDPALGEQIVNAAGMYVTPGLIDIHAHVFWGVQPDHYLSNGNVGVTADGFSFRSGVTTLVDCGGAGYKSFDLFKKNVIDKSRARVLSFLNIVGEGMRGGDYEQDVSDMDVKLAAKAAIDNKEHVVGFKLAHFTNADWAPVERIVAAGKLADMPVVIDFGGGKLPIEDLFFKYLRPGDIYTHVFTELERRDPIVDLQTRQLRPFVIPAQKRGIIFDVGFGGGSFNFNQAIPAIKAGFLPDLMGTDLHTGSMNGAMKDQLNVLSIHMAMGMDIPSVIARSTWTPAKAIKRQELGHLSEGAIADIAIISVRQGKFGFRDIAGNRQEGTQKLECEMTLKDGKVMYDLNAIAQTNTKK</sequence>
<dbReference type="GO" id="GO:0016810">
    <property type="term" value="F:hydrolase activity, acting on carbon-nitrogen (but not peptide) bonds"/>
    <property type="evidence" value="ECO:0007669"/>
    <property type="project" value="InterPro"/>
</dbReference>
<dbReference type="STRING" id="990371.SAMN05421813_11057"/>
<gene>
    <name evidence="3" type="ORF">SAMN05421813_11057</name>
</gene>
<dbReference type="SUPFAM" id="SSF51556">
    <property type="entry name" value="Metallo-dependent hydrolases"/>
    <property type="match status" value="1"/>
</dbReference>
<evidence type="ECO:0000259" key="2">
    <source>
        <dbReference type="Pfam" id="PF01979"/>
    </source>
</evidence>
<dbReference type="InterPro" id="IPR006680">
    <property type="entry name" value="Amidohydro-rel"/>
</dbReference>
<feature type="chain" id="PRO_5011484289" evidence="1">
    <location>
        <begin position="22"/>
        <end position="416"/>
    </location>
</feature>
<dbReference type="Gene3D" id="3.20.20.140">
    <property type="entry name" value="Metal-dependent hydrolases"/>
    <property type="match status" value="1"/>
</dbReference>
<evidence type="ECO:0000256" key="1">
    <source>
        <dbReference type="SAM" id="SignalP"/>
    </source>
</evidence>
<accession>A0A1G9SJ39</accession>
<protein>
    <submittedName>
        <fullName evidence="3">Dihydroorotase</fullName>
    </submittedName>
</protein>
<dbReference type="RefSeq" id="WP_090704056.1">
    <property type="nucleotide sequence ID" value="NZ_FNHH01000010.1"/>
</dbReference>
<dbReference type="GO" id="GO:0019213">
    <property type="term" value="F:deacetylase activity"/>
    <property type="evidence" value="ECO:0007669"/>
    <property type="project" value="InterPro"/>
</dbReference>
<dbReference type="InterPro" id="IPR020043">
    <property type="entry name" value="Deacetylase_Atu3266-like"/>
</dbReference>
<dbReference type="PANTHER" id="PTHR42717:SF1">
    <property type="entry name" value="IMIDAZOLONEPROPIONASE AND RELATED AMIDOHYDROLASES"/>
    <property type="match status" value="1"/>
</dbReference>
<dbReference type="InterPro" id="IPR032466">
    <property type="entry name" value="Metal_Hydrolase"/>
</dbReference>
<dbReference type="Gene3D" id="2.30.40.10">
    <property type="entry name" value="Urease, subunit C, domain 1"/>
    <property type="match status" value="1"/>
</dbReference>
<keyword evidence="4" id="KW-1185">Reference proteome</keyword>
<feature type="domain" description="Amidohydrolase-related" evidence="2">
    <location>
        <begin position="289"/>
        <end position="402"/>
    </location>
</feature>
<dbReference type="EMBL" id="FNHH01000010">
    <property type="protein sequence ID" value="SDM34785.1"/>
    <property type="molecule type" value="Genomic_DNA"/>
</dbReference>
<dbReference type="OrthoDB" id="9775607at2"/>
<reference evidence="4" key="1">
    <citation type="submission" date="2016-10" db="EMBL/GenBank/DDBJ databases">
        <authorList>
            <person name="Varghese N."/>
            <person name="Submissions S."/>
        </authorList>
    </citation>
    <scope>NUCLEOTIDE SEQUENCE [LARGE SCALE GENOMIC DNA]</scope>
    <source>
        <strain evidence="4">DSM 24536</strain>
    </source>
</reference>
<dbReference type="PANTHER" id="PTHR42717">
    <property type="entry name" value="DIHYDROOROTASE-RELATED"/>
    <property type="match status" value="1"/>
</dbReference>
<name>A0A1G9SJ39_9SPHI</name>
<dbReference type="InterPro" id="IPR011059">
    <property type="entry name" value="Metal-dep_hydrolase_composite"/>
</dbReference>
<dbReference type="NCBIfam" id="NF006689">
    <property type="entry name" value="PRK09237.1"/>
    <property type="match status" value="1"/>
</dbReference>
<dbReference type="Pfam" id="PF01979">
    <property type="entry name" value="Amidohydro_1"/>
    <property type="match status" value="1"/>
</dbReference>
<proteinExistence type="predicted"/>
<feature type="signal peptide" evidence="1">
    <location>
        <begin position="1"/>
        <end position="21"/>
    </location>
</feature>